<feature type="transmembrane region" description="Helical" evidence="2">
    <location>
        <begin position="292"/>
        <end position="309"/>
    </location>
</feature>
<accession>A0A1J5IM50</accession>
<feature type="transmembrane region" description="Helical" evidence="2">
    <location>
        <begin position="57"/>
        <end position="75"/>
    </location>
</feature>
<feature type="transmembrane region" description="Helical" evidence="2">
    <location>
        <begin position="269"/>
        <end position="286"/>
    </location>
</feature>
<reference evidence="3 4" key="1">
    <citation type="journal article" date="2016" name="Environ. Microbiol.">
        <title>Genomic resolution of a cold subsurface aquifer community provides metabolic insights for novel microbes adapted to high CO concentrations.</title>
        <authorList>
            <person name="Probst A.J."/>
            <person name="Castelle C.J."/>
            <person name="Singh A."/>
            <person name="Brown C.T."/>
            <person name="Anantharaman K."/>
            <person name="Sharon I."/>
            <person name="Hug L.A."/>
            <person name="Burstein D."/>
            <person name="Emerson J.B."/>
            <person name="Thomas B.C."/>
            <person name="Banfield J.F."/>
        </authorList>
    </citation>
    <scope>NUCLEOTIDE SEQUENCE [LARGE SCALE GENOMIC DNA]</scope>
    <source>
        <strain evidence="3">CG2_30_54_11</strain>
    </source>
</reference>
<evidence type="ECO:0000256" key="1">
    <source>
        <dbReference type="SAM" id="MobiDB-lite"/>
    </source>
</evidence>
<feature type="transmembrane region" description="Helical" evidence="2">
    <location>
        <begin position="422"/>
        <end position="442"/>
    </location>
</feature>
<dbReference type="InterPro" id="IPR051533">
    <property type="entry name" value="WaaL-like"/>
</dbReference>
<comment type="caution">
    <text evidence="3">The sequence shown here is derived from an EMBL/GenBank/DDBJ whole genome shotgun (WGS) entry which is preliminary data.</text>
</comment>
<feature type="region of interest" description="Disordered" evidence="1">
    <location>
        <begin position="234"/>
        <end position="255"/>
    </location>
</feature>
<evidence type="ECO:0000256" key="2">
    <source>
        <dbReference type="SAM" id="Phobius"/>
    </source>
</evidence>
<protein>
    <recommendedName>
        <fullName evidence="5">O-antigen polymerase</fullName>
    </recommendedName>
</protein>
<evidence type="ECO:0000313" key="4">
    <source>
        <dbReference type="Proteomes" id="UP000183245"/>
    </source>
</evidence>
<feature type="transmembrane region" description="Helical" evidence="2">
    <location>
        <begin position="141"/>
        <end position="163"/>
    </location>
</feature>
<name>A0A1J5IM50_9BACT</name>
<feature type="transmembrane region" description="Helical" evidence="2">
    <location>
        <begin position="479"/>
        <end position="498"/>
    </location>
</feature>
<dbReference type="AlphaFoldDB" id="A0A1J5IM50"/>
<feature type="transmembrane region" description="Helical" evidence="2">
    <location>
        <begin position="115"/>
        <end position="134"/>
    </location>
</feature>
<keyword evidence="2" id="KW-0812">Transmembrane</keyword>
<gene>
    <name evidence="3" type="ORF">AUK40_02510</name>
</gene>
<keyword evidence="2" id="KW-0472">Membrane</keyword>
<dbReference type="EMBL" id="MNZT01000047">
    <property type="protein sequence ID" value="OIP97787.1"/>
    <property type="molecule type" value="Genomic_DNA"/>
</dbReference>
<dbReference type="STRING" id="1817892.AUK40_02510"/>
<evidence type="ECO:0008006" key="5">
    <source>
        <dbReference type="Google" id="ProtNLM"/>
    </source>
</evidence>
<proteinExistence type="predicted"/>
<dbReference type="Proteomes" id="UP000183245">
    <property type="component" value="Unassembled WGS sequence"/>
</dbReference>
<feature type="transmembrane region" description="Helical" evidence="2">
    <location>
        <begin position="87"/>
        <end position="109"/>
    </location>
</feature>
<feature type="transmembrane region" description="Helical" evidence="2">
    <location>
        <begin position="330"/>
        <end position="351"/>
    </location>
</feature>
<feature type="transmembrane region" description="Helical" evidence="2">
    <location>
        <begin position="21"/>
        <end position="37"/>
    </location>
</feature>
<feature type="transmembrane region" description="Helical" evidence="2">
    <location>
        <begin position="212"/>
        <end position="229"/>
    </location>
</feature>
<dbReference type="PANTHER" id="PTHR37422:SF13">
    <property type="entry name" value="LIPOPOLYSACCHARIDE BIOSYNTHESIS PROTEIN PA4999-RELATED"/>
    <property type="match status" value="1"/>
</dbReference>
<organism evidence="3 4">
    <name type="scientific">Candidatus Wirthbacteria bacterium CG2_30_54_11</name>
    <dbReference type="NCBI Taxonomy" id="1817892"/>
    <lineage>
        <taxon>Bacteria</taxon>
        <taxon>Candidatus Wirthbacteria</taxon>
    </lineage>
</organism>
<keyword evidence="2" id="KW-1133">Transmembrane helix</keyword>
<dbReference type="PANTHER" id="PTHR37422">
    <property type="entry name" value="TEICHURONIC ACID BIOSYNTHESIS PROTEIN TUAE"/>
    <property type="match status" value="1"/>
</dbReference>
<dbReference type="GO" id="GO:0016020">
    <property type="term" value="C:membrane"/>
    <property type="evidence" value="ECO:0007669"/>
    <property type="project" value="UniProtKB-SubCell"/>
</dbReference>
<feature type="transmembrane region" description="Helical" evidence="2">
    <location>
        <begin position="454"/>
        <end position="473"/>
    </location>
</feature>
<sequence length="508" mass="56208">MKETVPNLLHYIRSVPWHRRLFYLLVLVLPLGGRLRFAREASMLYGQIGEYIIPELYLTDIILVLVLTTWLYSLIRKRSVQSVSVTAQWFLFFFIVMLIGGAASISSAVMPWAGYYRLLKLCEWGCLVWYITAGSWQKRDFVFLAVCLAAGGVGQSLLSWYQFTAQASLASGFAAHAIGEQPLSIWQNGISYVWALGQKLMRPYGTFSHPNALSSYLLVSLIAGVALWIDRQTPPPSPSEDERLRRTSPAPSLSKEGIKSIGFRRSQRIWLTGALVVIAGGVGIALSRVVWFLAAASIGLVAILYPLEISRFVREHLFRSLRASDPARKLVTAAAAVSALSLVAGGVYLMFIRIGTLWSSNQITVTGRILLNSFALRMMELHPLGIGLGNFTAVVRDFDATGYFNNVIQPVHNVFLLVGSEMGVVSLISFFIMIGLVVHAVITGLARSNDGTGTIIGLALFAMLSSCLAILFVDHYLWTIQQGQLIWWMVCAFCLRFASADRERSSLP</sequence>
<evidence type="ECO:0000313" key="3">
    <source>
        <dbReference type="EMBL" id="OIP97787.1"/>
    </source>
</evidence>